<evidence type="ECO:0000313" key="1">
    <source>
        <dbReference type="EMBL" id="GBG60364.1"/>
    </source>
</evidence>
<reference evidence="1 2" key="1">
    <citation type="journal article" date="2018" name="Cell">
        <title>The Chara Genome: Secondary Complexity and Implications for Plant Terrestrialization.</title>
        <authorList>
            <person name="Nishiyama T."/>
            <person name="Sakayama H."/>
            <person name="Vries J.D."/>
            <person name="Buschmann H."/>
            <person name="Saint-Marcoux D."/>
            <person name="Ullrich K.K."/>
            <person name="Haas F.B."/>
            <person name="Vanderstraeten L."/>
            <person name="Becker D."/>
            <person name="Lang D."/>
            <person name="Vosolsobe S."/>
            <person name="Rombauts S."/>
            <person name="Wilhelmsson P.K.I."/>
            <person name="Janitza P."/>
            <person name="Kern R."/>
            <person name="Heyl A."/>
            <person name="Rumpler F."/>
            <person name="Villalobos L.I.A.C."/>
            <person name="Clay J.M."/>
            <person name="Skokan R."/>
            <person name="Toyoda A."/>
            <person name="Suzuki Y."/>
            <person name="Kagoshima H."/>
            <person name="Schijlen E."/>
            <person name="Tajeshwar N."/>
            <person name="Catarino B."/>
            <person name="Hetherington A.J."/>
            <person name="Saltykova A."/>
            <person name="Bonnot C."/>
            <person name="Breuninger H."/>
            <person name="Symeonidi A."/>
            <person name="Radhakrishnan G.V."/>
            <person name="Van Nieuwerburgh F."/>
            <person name="Deforce D."/>
            <person name="Chang C."/>
            <person name="Karol K.G."/>
            <person name="Hedrich R."/>
            <person name="Ulvskov P."/>
            <person name="Glockner G."/>
            <person name="Delwiche C.F."/>
            <person name="Petrasek J."/>
            <person name="Van de Peer Y."/>
            <person name="Friml J."/>
            <person name="Beilby M."/>
            <person name="Dolan L."/>
            <person name="Kohara Y."/>
            <person name="Sugano S."/>
            <person name="Fujiyama A."/>
            <person name="Delaux P.-M."/>
            <person name="Quint M."/>
            <person name="TheiBen G."/>
            <person name="Hagemann M."/>
            <person name="Harholt J."/>
            <person name="Dunand C."/>
            <person name="Zachgo S."/>
            <person name="Langdale J."/>
            <person name="Maumus F."/>
            <person name="Straeten D.V.D."/>
            <person name="Gould S.B."/>
            <person name="Rensing S.A."/>
        </authorList>
    </citation>
    <scope>NUCLEOTIDE SEQUENCE [LARGE SCALE GENOMIC DNA]</scope>
    <source>
        <strain evidence="1 2">S276</strain>
    </source>
</reference>
<proteinExistence type="predicted"/>
<protein>
    <submittedName>
        <fullName evidence="1">Uncharacterized protein</fullName>
    </submittedName>
</protein>
<name>A0A388JRC5_CHABU</name>
<keyword evidence="2" id="KW-1185">Reference proteome</keyword>
<gene>
    <name evidence="1" type="ORF">CBR_g4322</name>
</gene>
<dbReference type="Proteomes" id="UP000265515">
    <property type="component" value="Unassembled WGS sequence"/>
</dbReference>
<evidence type="ECO:0000313" key="2">
    <source>
        <dbReference type="Proteomes" id="UP000265515"/>
    </source>
</evidence>
<accession>A0A388JRC5</accession>
<dbReference type="Gramene" id="GBG60364">
    <property type="protein sequence ID" value="GBG60364"/>
    <property type="gene ID" value="CBR_g4322"/>
</dbReference>
<organism evidence="1 2">
    <name type="scientific">Chara braunii</name>
    <name type="common">Braun's stonewort</name>
    <dbReference type="NCBI Taxonomy" id="69332"/>
    <lineage>
        <taxon>Eukaryota</taxon>
        <taxon>Viridiplantae</taxon>
        <taxon>Streptophyta</taxon>
        <taxon>Charophyceae</taxon>
        <taxon>Charales</taxon>
        <taxon>Characeae</taxon>
        <taxon>Chara</taxon>
    </lineage>
</organism>
<sequence length="115" mass="12204">MGARMSVWKEDIMRMRVAISVATGSDLCSPVSSRARLSTDWVLTAVISMLEDWAMLGGNGVNVVAEAMAAEEVEADVAAAATAAAARWEVLVWRGGVWRCRCGRGGGGEGIYNIN</sequence>
<comment type="caution">
    <text evidence="1">The sequence shown here is derived from an EMBL/GenBank/DDBJ whole genome shotgun (WGS) entry which is preliminary data.</text>
</comment>
<dbReference type="AlphaFoldDB" id="A0A388JRC5"/>
<dbReference type="EMBL" id="BFEA01000010">
    <property type="protein sequence ID" value="GBG60364.1"/>
    <property type="molecule type" value="Genomic_DNA"/>
</dbReference>